<sequence length="26" mass="2980">MISRGAPQPYSWRAVRHGFFGYPALD</sequence>
<protein>
    <submittedName>
        <fullName evidence="1">Uncharacterized protein</fullName>
    </submittedName>
</protein>
<dbReference type="EMBL" id="GBXM01091423">
    <property type="protein sequence ID" value="JAH17154.1"/>
    <property type="molecule type" value="Transcribed_RNA"/>
</dbReference>
<reference evidence="1" key="2">
    <citation type="journal article" date="2015" name="Fish Shellfish Immunol.">
        <title>Early steps in the European eel (Anguilla anguilla)-Vibrio vulnificus interaction in the gills: Role of the RtxA13 toxin.</title>
        <authorList>
            <person name="Callol A."/>
            <person name="Pajuelo D."/>
            <person name="Ebbesson L."/>
            <person name="Teles M."/>
            <person name="MacKenzie S."/>
            <person name="Amaro C."/>
        </authorList>
    </citation>
    <scope>NUCLEOTIDE SEQUENCE</scope>
</reference>
<name>A0A0E9QK42_ANGAN</name>
<accession>A0A0E9QK42</accession>
<proteinExistence type="predicted"/>
<reference evidence="1" key="1">
    <citation type="submission" date="2014-11" db="EMBL/GenBank/DDBJ databases">
        <authorList>
            <person name="Amaro Gonzalez C."/>
        </authorList>
    </citation>
    <scope>NUCLEOTIDE SEQUENCE</scope>
</reference>
<evidence type="ECO:0000313" key="1">
    <source>
        <dbReference type="EMBL" id="JAH17154.1"/>
    </source>
</evidence>
<dbReference type="AlphaFoldDB" id="A0A0E9QK42"/>
<organism evidence="1">
    <name type="scientific">Anguilla anguilla</name>
    <name type="common">European freshwater eel</name>
    <name type="synonym">Muraena anguilla</name>
    <dbReference type="NCBI Taxonomy" id="7936"/>
    <lineage>
        <taxon>Eukaryota</taxon>
        <taxon>Metazoa</taxon>
        <taxon>Chordata</taxon>
        <taxon>Craniata</taxon>
        <taxon>Vertebrata</taxon>
        <taxon>Euteleostomi</taxon>
        <taxon>Actinopterygii</taxon>
        <taxon>Neopterygii</taxon>
        <taxon>Teleostei</taxon>
        <taxon>Anguilliformes</taxon>
        <taxon>Anguillidae</taxon>
        <taxon>Anguilla</taxon>
    </lineage>
</organism>